<proteinExistence type="predicted"/>
<dbReference type="PANTHER" id="PTHR35807:SF1">
    <property type="entry name" value="TRANSCRIPTIONAL REGULATOR REDD"/>
    <property type="match status" value="1"/>
</dbReference>
<reference evidence="4 5" key="1">
    <citation type="submission" date="2018-09" db="EMBL/GenBank/DDBJ databases">
        <title>Isolation, diversity and antifungal activity of actinobacteria from wheat.</title>
        <authorList>
            <person name="Han C."/>
        </authorList>
    </citation>
    <scope>NUCLEOTIDE SEQUENCE [LARGE SCALE GENOMIC DNA]</scope>
    <source>
        <strain evidence="4 5">NEAU-YY265</strain>
    </source>
</reference>
<dbReference type="InterPro" id="IPR051677">
    <property type="entry name" value="AfsR-DnrI-RedD_regulator"/>
</dbReference>
<sequence>MQVSILGPVRVGAAGEIPGAGVRALLARLALAPGRVVGVETIVDDVWAGRPANPANAVQAAASRLRKALNGHPVAVEAVAGGYRLAVGRDDVDAAVAEALLASATAALR</sequence>
<evidence type="ECO:0000256" key="1">
    <source>
        <dbReference type="ARBA" id="ARBA00023125"/>
    </source>
</evidence>
<dbReference type="AlphaFoldDB" id="A0A418KJ88"/>
<keyword evidence="1 2" id="KW-0238">DNA-binding</keyword>
<dbReference type="GO" id="GO:0006355">
    <property type="term" value="P:regulation of DNA-templated transcription"/>
    <property type="evidence" value="ECO:0007669"/>
    <property type="project" value="InterPro"/>
</dbReference>
<dbReference type="GO" id="GO:0003677">
    <property type="term" value="F:DNA binding"/>
    <property type="evidence" value="ECO:0007669"/>
    <property type="project" value="UniProtKB-UniRule"/>
</dbReference>
<evidence type="ECO:0000313" key="5">
    <source>
        <dbReference type="Proteomes" id="UP000284057"/>
    </source>
</evidence>
<dbReference type="SUPFAM" id="SSF46894">
    <property type="entry name" value="C-terminal effector domain of the bipartite response regulators"/>
    <property type="match status" value="1"/>
</dbReference>
<dbReference type="RefSeq" id="WP_147375515.1">
    <property type="nucleotide sequence ID" value="NZ_QUAL01000355.1"/>
</dbReference>
<dbReference type="InterPro" id="IPR016032">
    <property type="entry name" value="Sig_transdc_resp-reg_C-effctor"/>
</dbReference>
<dbReference type="EMBL" id="QUAL01000355">
    <property type="protein sequence ID" value="RIQ14402.1"/>
    <property type="molecule type" value="Genomic_DNA"/>
</dbReference>
<dbReference type="Pfam" id="PF00486">
    <property type="entry name" value="Trans_reg_C"/>
    <property type="match status" value="1"/>
</dbReference>
<dbReference type="SMART" id="SM00862">
    <property type="entry name" value="Trans_reg_C"/>
    <property type="match status" value="1"/>
</dbReference>
<name>A0A418KJ88_9ACTN</name>
<comment type="caution">
    <text evidence="4">The sequence shown here is derived from an EMBL/GenBank/DDBJ whole genome shotgun (WGS) entry which is preliminary data.</text>
</comment>
<dbReference type="GO" id="GO:0000160">
    <property type="term" value="P:phosphorelay signal transduction system"/>
    <property type="evidence" value="ECO:0007669"/>
    <property type="project" value="InterPro"/>
</dbReference>
<accession>A0A418KJ88</accession>
<feature type="DNA-binding region" description="OmpR/PhoB-type" evidence="2">
    <location>
        <begin position="1"/>
        <end position="87"/>
    </location>
</feature>
<dbReference type="Gene3D" id="1.10.10.10">
    <property type="entry name" value="Winged helix-like DNA-binding domain superfamily/Winged helix DNA-binding domain"/>
    <property type="match status" value="1"/>
</dbReference>
<evidence type="ECO:0000313" key="4">
    <source>
        <dbReference type="EMBL" id="RIQ14402.1"/>
    </source>
</evidence>
<dbReference type="InterPro" id="IPR036388">
    <property type="entry name" value="WH-like_DNA-bd_sf"/>
</dbReference>
<evidence type="ECO:0000259" key="3">
    <source>
        <dbReference type="PROSITE" id="PS51755"/>
    </source>
</evidence>
<dbReference type="PROSITE" id="PS51755">
    <property type="entry name" value="OMPR_PHOB"/>
    <property type="match status" value="1"/>
</dbReference>
<protein>
    <submittedName>
        <fullName evidence="4">Winged helix family transcriptional regulator</fullName>
    </submittedName>
</protein>
<organism evidence="4 5">
    <name type="scientific">Jiangella rhizosphaerae</name>
    <dbReference type="NCBI Taxonomy" id="2293569"/>
    <lineage>
        <taxon>Bacteria</taxon>
        <taxon>Bacillati</taxon>
        <taxon>Actinomycetota</taxon>
        <taxon>Actinomycetes</taxon>
        <taxon>Jiangellales</taxon>
        <taxon>Jiangellaceae</taxon>
        <taxon>Jiangella</taxon>
    </lineage>
</organism>
<keyword evidence="5" id="KW-1185">Reference proteome</keyword>
<feature type="domain" description="OmpR/PhoB-type" evidence="3">
    <location>
        <begin position="1"/>
        <end position="87"/>
    </location>
</feature>
<gene>
    <name evidence="4" type="ORF">DY240_24925</name>
</gene>
<dbReference type="PANTHER" id="PTHR35807">
    <property type="entry name" value="TRANSCRIPTIONAL REGULATOR REDD-RELATED"/>
    <property type="match status" value="1"/>
</dbReference>
<evidence type="ECO:0000256" key="2">
    <source>
        <dbReference type="PROSITE-ProRule" id="PRU01091"/>
    </source>
</evidence>
<feature type="non-terminal residue" evidence="4">
    <location>
        <position position="109"/>
    </location>
</feature>
<dbReference type="InterPro" id="IPR001867">
    <property type="entry name" value="OmpR/PhoB-type_DNA-bd"/>
</dbReference>
<dbReference type="Proteomes" id="UP000284057">
    <property type="component" value="Unassembled WGS sequence"/>
</dbReference>